<evidence type="ECO:0000259" key="10">
    <source>
        <dbReference type="Pfam" id="PF21924"/>
    </source>
</evidence>
<keyword evidence="7" id="KW-0175">Coiled coil</keyword>
<sequence>MNGTEDVALSEICHDTGSETKQVFLQTKLKDGGNEGFDLTVLDGSCVWEGSISEQALDRQSEALKMDFDTYVKETSAALTKASQSGMAFECIFKPLSQSSARLSWKKIPAQSIKFNLGSVDLKKVPNAGESLASILGACISSARSLRSQILSLQADNERLSQERQNALKRLDKCVSAKDELEKDLYSKFVAVLNSKKQKIKELEENHISQSVDASSPVLNSSPVPSASRSNTSRRNQRANNSSVTPPSDDRVSALYDNDTDEESQPPPKKLANRTTTQQPQLQQLESSLNLGDDDEDGVQSKPVARRARKQPAAKKETPAKPVLPRVPSISSAAEKDSPLGSRKSSLRKSGSAKSNKASDNLDPDDLMDDF</sequence>
<keyword evidence="3" id="KW-0233">DNA recombination</keyword>
<feature type="compositionally biased region" description="Low complexity" evidence="8">
    <location>
        <begin position="214"/>
        <end position="228"/>
    </location>
</feature>
<feature type="region of interest" description="Disordered" evidence="8">
    <location>
        <begin position="208"/>
        <end position="371"/>
    </location>
</feature>
<comment type="subcellular location">
    <subcellularLocation>
        <location evidence="1">Nucleus</location>
    </subcellularLocation>
</comment>
<dbReference type="STRING" id="188477.A0A3S1BR57"/>
<dbReference type="GO" id="GO:0005958">
    <property type="term" value="C:DNA-dependent protein kinase-DNA ligase 4 complex"/>
    <property type="evidence" value="ECO:0007669"/>
    <property type="project" value="TreeGrafter"/>
</dbReference>
<feature type="domain" description="XRCC4 N-terminal" evidence="9">
    <location>
        <begin position="23"/>
        <end position="123"/>
    </location>
</feature>
<dbReference type="OrthoDB" id="8064436at2759"/>
<dbReference type="Gene3D" id="2.170.210.10">
    <property type="entry name" value="DNA double-strand break repair and VJ recombination XRCC4, N-terminal"/>
    <property type="match status" value="1"/>
</dbReference>
<dbReference type="SUPFAM" id="SSF58022">
    <property type="entry name" value="XRCC4, C-terminal oligomerization domain"/>
    <property type="match status" value="1"/>
</dbReference>
<comment type="caution">
    <text evidence="11">The sequence shown here is derived from an EMBL/GenBank/DDBJ whole genome shotgun (WGS) entry which is preliminary data.</text>
</comment>
<evidence type="ECO:0000256" key="4">
    <source>
        <dbReference type="ARBA" id="ARBA00023204"/>
    </source>
</evidence>
<evidence type="ECO:0000256" key="1">
    <source>
        <dbReference type="ARBA" id="ARBA00004123"/>
    </source>
</evidence>
<evidence type="ECO:0000256" key="8">
    <source>
        <dbReference type="SAM" id="MobiDB-lite"/>
    </source>
</evidence>
<keyword evidence="12" id="KW-1185">Reference proteome</keyword>
<feature type="compositionally biased region" description="Low complexity" evidence="8">
    <location>
        <begin position="340"/>
        <end position="352"/>
    </location>
</feature>
<evidence type="ECO:0000256" key="5">
    <source>
        <dbReference type="ARBA" id="ARBA00023242"/>
    </source>
</evidence>
<dbReference type="GO" id="GO:0003677">
    <property type="term" value="F:DNA binding"/>
    <property type="evidence" value="ECO:0007669"/>
    <property type="project" value="InterPro"/>
</dbReference>
<name>A0A3S1BR57_ELYCH</name>
<evidence type="ECO:0000256" key="6">
    <source>
        <dbReference type="ARBA" id="ARBA00025728"/>
    </source>
</evidence>
<dbReference type="AlphaFoldDB" id="A0A3S1BR57"/>
<reference evidence="11 12" key="1">
    <citation type="submission" date="2019-01" db="EMBL/GenBank/DDBJ databases">
        <title>A draft genome assembly of the solar-powered sea slug Elysia chlorotica.</title>
        <authorList>
            <person name="Cai H."/>
            <person name="Li Q."/>
            <person name="Fang X."/>
            <person name="Li J."/>
            <person name="Curtis N.E."/>
            <person name="Altenburger A."/>
            <person name="Shibata T."/>
            <person name="Feng M."/>
            <person name="Maeda T."/>
            <person name="Schwartz J.A."/>
            <person name="Shigenobu S."/>
            <person name="Lundholm N."/>
            <person name="Nishiyama T."/>
            <person name="Yang H."/>
            <person name="Hasebe M."/>
            <person name="Li S."/>
            <person name="Pierce S.K."/>
            <person name="Wang J."/>
        </authorList>
    </citation>
    <scope>NUCLEOTIDE SEQUENCE [LARGE SCALE GENOMIC DNA]</scope>
    <source>
        <strain evidence="11">EC2010</strain>
        <tissue evidence="11">Whole organism of an adult</tissue>
    </source>
</reference>
<dbReference type="GO" id="GO:0032807">
    <property type="term" value="C:DNA ligase IV complex"/>
    <property type="evidence" value="ECO:0007669"/>
    <property type="project" value="TreeGrafter"/>
</dbReference>
<dbReference type="GO" id="GO:0010165">
    <property type="term" value="P:response to X-ray"/>
    <property type="evidence" value="ECO:0007669"/>
    <property type="project" value="TreeGrafter"/>
</dbReference>
<evidence type="ECO:0000256" key="3">
    <source>
        <dbReference type="ARBA" id="ARBA00023172"/>
    </source>
</evidence>
<evidence type="ECO:0000259" key="9">
    <source>
        <dbReference type="Pfam" id="PF06632"/>
    </source>
</evidence>
<gene>
    <name evidence="11" type="ORF">EGW08_002679</name>
</gene>
<dbReference type="EMBL" id="RQTK01000052">
    <property type="protein sequence ID" value="RUS89561.1"/>
    <property type="molecule type" value="Genomic_DNA"/>
</dbReference>
<comment type="similarity">
    <text evidence="6">Belongs to the XRCC4-XLF family. XRCC4 subfamily.</text>
</comment>
<dbReference type="Proteomes" id="UP000271974">
    <property type="component" value="Unassembled WGS sequence"/>
</dbReference>
<dbReference type="Pfam" id="PF06632">
    <property type="entry name" value="XRCC4"/>
    <property type="match status" value="1"/>
</dbReference>
<keyword evidence="5" id="KW-0539">Nucleus</keyword>
<dbReference type="InterPro" id="IPR010585">
    <property type="entry name" value="DNA_repair_prot_XRCC4"/>
</dbReference>
<dbReference type="Gene3D" id="1.20.5.370">
    <property type="match status" value="1"/>
</dbReference>
<dbReference type="GO" id="GO:0006310">
    <property type="term" value="P:DNA recombination"/>
    <property type="evidence" value="ECO:0007669"/>
    <property type="project" value="UniProtKB-KW"/>
</dbReference>
<dbReference type="InterPro" id="IPR053961">
    <property type="entry name" value="XRCC4_N"/>
</dbReference>
<proteinExistence type="inferred from homology"/>
<evidence type="ECO:0000256" key="7">
    <source>
        <dbReference type="SAM" id="Coils"/>
    </source>
</evidence>
<keyword evidence="4" id="KW-0234">DNA repair</keyword>
<feature type="compositionally biased region" description="Basic residues" evidence="8">
    <location>
        <begin position="304"/>
        <end position="313"/>
    </location>
</feature>
<dbReference type="PANTHER" id="PTHR28559:SF1">
    <property type="entry name" value="DNA REPAIR PROTEIN XRCC4"/>
    <property type="match status" value="1"/>
</dbReference>
<dbReference type="InterPro" id="IPR053962">
    <property type="entry name" value="XRCC4_CC"/>
</dbReference>
<dbReference type="Pfam" id="PF21924">
    <property type="entry name" value="XRCC4_CC"/>
    <property type="match status" value="1"/>
</dbReference>
<dbReference type="PANTHER" id="PTHR28559">
    <property type="entry name" value="DNA REPAIR PROTEIN XRCC4"/>
    <property type="match status" value="1"/>
</dbReference>
<organism evidence="11 12">
    <name type="scientific">Elysia chlorotica</name>
    <name type="common">Eastern emerald elysia</name>
    <name type="synonym">Sea slug</name>
    <dbReference type="NCBI Taxonomy" id="188477"/>
    <lineage>
        <taxon>Eukaryota</taxon>
        <taxon>Metazoa</taxon>
        <taxon>Spiralia</taxon>
        <taxon>Lophotrochozoa</taxon>
        <taxon>Mollusca</taxon>
        <taxon>Gastropoda</taxon>
        <taxon>Heterobranchia</taxon>
        <taxon>Euthyneura</taxon>
        <taxon>Panpulmonata</taxon>
        <taxon>Sacoglossa</taxon>
        <taxon>Placobranchoidea</taxon>
        <taxon>Plakobranchidae</taxon>
        <taxon>Elysia</taxon>
    </lineage>
</organism>
<feature type="coiled-coil region" evidence="7">
    <location>
        <begin position="143"/>
        <end position="206"/>
    </location>
</feature>
<evidence type="ECO:0000313" key="12">
    <source>
        <dbReference type="Proteomes" id="UP000271974"/>
    </source>
</evidence>
<feature type="compositionally biased region" description="Acidic residues" evidence="8">
    <location>
        <begin position="362"/>
        <end position="371"/>
    </location>
</feature>
<dbReference type="CDD" id="cd22283">
    <property type="entry name" value="HD_XRCC4_N"/>
    <property type="match status" value="1"/>
</dbReference>
<keyword evidence="2" id="KW-0227">DNA damage</keyword>
<dbReference type="InterPro" id="IPR009089">
    <property type="entry name" value="XRCC4_N_sf"/>
</dbReference>
<evidence type="ECO:0000313" key="11">
    <source>
        <dbReference type="EMBL" id="RUS89561.1"/>
    </source>
</evidence>
<protein>
    <recommendedName>
        <fullName evidence="13">DNA repair protein XRCC4</fullName>
    </recommendedName>
</protein>
<dbReference type="GO" id="GO:0006303">
    <property type="term" value="P:double-strand break repair via nonhomologous end joining"/>
    <property type="evidence" value="ECO:0007669"/>
    <property type="project" value="TreeGrafter"/>
</dbReference>
<feature type="compositionally biased region" description="Low complexity" evidence="8">
    <location>
        <begin position="275"/>
        <end position="285"/>
    </location>
</feature>
<feature type="domain" description="XRCC4 coiled-coil" evidence="10">
    <location>
        <begin position="131"/>
        <end position="203"/>
    </location>
</feature>
<accession>A0A3S1BR57</accession>
<evidence type="ECO:0008006" key="13">
    <source>
        <dbReference type="Google" id="ProtNLM"/>
    </source>
</evidence>
<dbReference type="InterPro" id="IPR038051">
    <property type="entry name" value="XRCC4-like_N_sf"/>
</dbReference>
<feature type="compositionally biased region" description="Polar residues" evidence="8">
    <location>
        <begin position="229"/>
        <end position="246"/>
    </location>
</feature>
<dbReference type="SUPFAM" id="SSF50809">
    <property type="entry name" value="XRCC4, N-terminal domain"/>
    <property type="match status" value="1"/>
</dbReference>
<evidence type="ECO:0000256" key="2">
    <source>
        <dbReference type="ARBA" id="ARBA00022763"/>
    </source>
</evidence>
<dbReference type="InterPro" id="IPR014751">
    <property type="entry name" value="XRCC4-like_C"/>
</dbReference>